<keyword evidence="1" id="KW-0472">Membrane</keyword>
<comment type="caution">
    <text evidence="2">The sequence shown here is derived from an EMBL/GenBank/DDBJ whole genome shotgun (WGS) entry which is preliminary data.</text>
</comment>
<name>A0A7J2U5A1_9CREN</name>
<protein>
    <recommendedName>
        <fullName evidence="3">Type II secretion system protein GspF domain-containing protein</fullName>
    </recommendedName>
</protein>
<feature type="transmembrane region" description="Helical" evidence="1">
    <location>
        <begin position="170"/>
        <end position="195"/>
    </location>
</feature>
<evidence type="ECO:0008006" key="3">
    <source>
        <dbReference type="Google" id="ProtNLM"/>
    </source>
</evidence>
<feature type="transmembrane region" description="Helical" evidence="1">
    <location>
        <begin position="459"/>
        <end position="478"/>
    </location>
</feature>
<feature type="transmembrane region" description="Helical" evidence="1">
    <location>
        <begin position="490"/>
        <end position="511"/>
    </location>
</feature>
<dbReference type="PANTHER" id="PTHR35402:SF2">
    <property type="entry name" value="FLAGELLA ACCESSORY PROTEIN J"/>
    <property type="match status" value="1"/>
</dbReference>
<organism evidence="2">
    <name type="scientific">Ignisphaera aggregans</name>
    <dbReference type="NCBI Taxonomy" id="334771"/>
    <lineage>
        <taxon>Archaea</taxon>
        <taxon>Thermoproteota</taxon>
        <taxon>Thermoprotei</taxon>
        <taxon>Desulfurococcales</taxon>
        <taxon>Desulfurococcaceae</taxon>
        <taxon>Ignisphaera</taxon>
    </lineage>
</organism>
<dbReference type="EMBL" id="DSEU01000070">
    <property type="protein sequence ID" value="HEM67896.1"/>
    <property type="molecule type" value="Genomic_DNA"/>
</dbReference>
<dbReference type="PANTHER" id="PTHR35402">
    <property type="entry name" value="INTEGRAL MEMBRANE PROTEIN-RELATED"/>
    <property type="match status" value="1"/>
</dbReference>
<accession>A0A7J2U5A1</accession>
<gene>
    <name evidence="2" type="ORF">ENO26_10105</name>
</gene>
<feature type="transmembrane region" description="Helical" evidence="1">
    <location>
        <begin position="269"/>
        <end position="286"/>
    </location>
</feature>
<reference evidence="2" key="1">
    <citation type="journal article" date="2020" name="mSystems">
        <title>Genome- and Community-Level Interaction Insights into Carbon Utilization and Element Cycling Functions of Hydrothermarchaeota in Hydrothermal Sediment.</title>
        <authorList>
            <person name="Zhou Z."/>
            <person name="Liu Y."/>
            <person name="Xu W."/>
            <person name="Pan J."/>
            <person name="Luo Z.H."/>
            <person name="Li M."/>
        </authorList>
    </citation>
    <scope>NUCLEOTIDE SEQUENCE [LARGE SCALE GENOMIC DNA]</scope>
    <source>
        <strain evidence="2">SpSt-125</strain>
    </source>
</reference>
<feature type="transmembrane region" description="Helical" evidence="1">
    <location>
        <begin position="201"/>
        <end position="220"/>
    </location>
</feature>
<feature type="transmembrane region" description="Helical" evidence="1">
    <location>
        <begin position="241"/>
        <end position="263"/>
    </location>
</feature>
<feature type="transmembrane region" description="Helical" evidence="1">
    <location>
        <begin position="413"/>
        <end position="439"/>
    </location>
</feature>
<evidence type="ECO:0000313" key="2">
    <source>
        <dbReference type="EMBL" id="HEM67896.1"/>
    </source>
</evidence>
<dbReference type="AlphaFoldDB" id="A0A7J2U5A1"/>
<dbReference type="InterPro" id="IPR056569">
    <property type="entry name" value="ArlJ-like"/>
</dbReference>
<keyword evidence="1" id="KW-1133">Transmembrane helix</keyword>
<proteinExistence type="predicted"/>
<keyword evidence="1" id="KW-0812">Transmembrane</keyword>
<evidence type="ECO:0000256" key="1">
    <source>
        <dbReference type="SAM" id="Phobius"/>
    </source>
</evidence>
<feature type="transmembrane region" description="Helical" evidence="1">
    <location>
        <begin position="6"/>
        <end position="39"/>
    </location>
</feature>
<sequence length="527" mass="59025">MRNPYFWISIILAVSALFVPIPYKFVLLIVAPLPIVLWYVAEALKRRGITAVVDEDLLYLCTHMYAVSTGKPPHERVFSLGGVSGQGYGVYTMVLNRIVSVAKKWGYGFVMATRTQVKYVTNTLFRDFLNRLAEAINVGEDLETFLQMEQNIMLTSYEADYARVLESLKLLLGIYTASISSAIFIDVNIVLLSFFMGGTQVIVTSFIATMIVLILLVFLIKKSLPKQNLVHDLKINMPERRLYNIALITSMLLASFMGLWIFMRFGEPAYFLVSFGMFLFIPGLIGRRIESSVKNVENFFIVFIRSLGLTFSTLRNYTQSVKSILVTDLGLLTKHLRRLYSRLKNGIDTRIAMLYFVGESGSETMRRGMDIFYDAIEAGGDPVKVGECLSVTVQRIINLRKQREQVARAFQGVVYILTILIVALAEFVFTLVTLLQHVFATAGGAQIQILPLIYVEPTIITVLKIGLVFTITILNAFALQISRGGFTGSAWLHAAMLLILSGGTMIVSSMFSKILYSTLQLSQITTP</sequence>